<dbReference type="KEGG" id="vg:40070774"/>
<reference evidence="1 2" key="1">
    <citation type="submission" date="2016-02" db="EMBL/GenBank/DDBJ databases">
        <title>Isolation and characterization of bacteriophages from East Africa Rift Valley soda lakes.</title>
        <authorList>
            <person name="van Zyl L.J."/>
            <person name="Nemavhulani S."/>
            <person name="Cowan D.A."/>
            <person name="Trindade M.I."/>
        </authorList>
    </citation>
    <scope>NUCLEOTIDE SEQUENCE [LARGE SCALE GENOMIC DNA]</scope>
</reference>
<evidence type="ECO:0000313" key="2">
    <source>
        <dbReference type="Proteomes" id="UP000224134"/>
    </source>
</evidence>
<keyword evidence="2" id="KW-1185">Reference proteome</keyword>
<dbReference type="GeneID" id="40070774"/>
<dbReference type="Proteomes" id="UP000224134">
    <property type="component" value="Segment"/>
</dbReference>
<accession>A0A142F1S3</accession>
<evidence type="ECO:0000313" key="1">
    <source>
        <dbReference type="EMBL" id="AMQ66730.1"/>
    </source>
</evidence>
<protein>
    <submittedName>
        <fullName evidence="1">Uncharacterized protein</fullName>
    </submittedName>
</protein>
<sequence>MKLMNQSELHKMAGMMSKIAYEMRDMEGVNEELREMLLEFWRQFSVYEHLGD</sequence>
<proteinExistence type="predicted"/>
<dbReference type="EMBL" id="KU665491">
    <property type="protein sequence ID" value="AMQ66730.1"/>
    <property type="molecule type" value="Genomic_DNA"/>
</dbReference>
<name>A0A142F1S3_9CAUD</name>
<organism evidence="1 2">
    <name type="scientific">Bacillus phage Mgbh1</name>
    <dbReference type="NCBI Taxonomy" id="1796993"/>
    <lineage>
        <taxon>Viruses</taxon>
        <taxon>Duplodnaviria</taxon>
        <taxon>Heunggongvirae</taxon>
        <taxon>Uroviricota</taxon>
        <taxon>Caudoviricetes</taxon>
        <taxon>Magadivirus</taxon>
        <taxon>Magadivirus Mgbh1</taxon>
    </lineage>
</organism>
<dbReference type="RefSeq" id="YP_009595216.1">
    <property type="nucleotide sequence ID" value="NC_041879.1"/>
</dbReference>